<keyword evidence="3" id="KW-0808">Transferase</keyword>
<feature type="region of interest" description="Disordered" evidence="1">
    <location>
        <begin position="145"/>
        <end position="205"/>
    </location>
</feature>
<dbReference type="FunFam" id="1.10.510.10:FF:001157">
    <property type="entry name" value="Calcium/calmodulin-dependent protein kinase type II delta 1 chain"/>
    <property type="match status" value="1"/>
</dbReference>
<keyword evidence="4" id="KW-1185">Reference proteome</keyword>
<reference evidence="3 4" key="1">
    <citation type="submission" date="2020-02" db="EMBL/GenBank/DDBJ databases">
        <title>Bird 10,000 Genomes (B10K) Project - Family phase.</title>
        <authorList>
            <person name="Zhang G."/>
        </authorList>
    </citation>
    <scope>NUCLEOTIDE SEQUENCE [LARGE SCALE GENOMIC DNA]</scope>
    <source>
        <strain evidence="3">B10K-DU-001-40</strain>
        <tissue evidence="3">Muscle</tissue>
    </source>
</reference>
<keyword evidence="3" id="KW-0418">Kinase</keyword>
<dbReference type="OrthoDB" id="336747at2759"/>
<evidence type="ECO:0000259" key="2">
    <source>
        <dbReference type="PROSITE" id="PS50011"/>
    </source>
</evidence>
<dbReference type="InterPro" id="IPR000719">
    <property type="entry name" value="Prot_kinase_dom"/>
</dbReference>
<dbReference type="GO" id="GO:0004672">
    <property type="term" value="F:protein kinase activity"/>
    <property type="evidence" value="ECO:0007669"/>
    <property type="project" value="InterPro"/>
</dbReference>
<dbReference type="Gene3D" id="3.10.450.50">
    <property type="match status" value="1"/>
</dbReference>
<evidence type="ECO:0000313" key="3">
    <source>
        <dbReference type="EMBL" id="NXX21063.1"/>
    </source>
</evidence>
<dbReference type="InterPro" id="IPR011009">
    <property type="entry name" value="Kinase-like_dom_sf"/>
</dbReference>
<dbReference type="Pfam" id="PF00069">
    <property type="entry name" value="Pkinase"/>
    <property type="match status" value="1"/>
</dbReference>
<feature type="domain" description="Protein kinase" evidence="2">
    <location>
        <begin position="1"/>
        <end position="100"/>
    </location>
</feature>
<dbReference type="Proteomes" id="UP000584326">
    <property type="component" value="Unassembled WGS sequence"/>
</dbReference>
<comment type="caution">
    <text evidence="3">The sequence shown here is derived from an EMBL/GenBank/DDBJ whole genome shotgun (WGS) entry which is preliminary data.</text>
</comment>
<dbReference type="GO" id="GO:0005524">
    <property type="term" value="F:ATP binding"/>
    <property type="evidence" value="ECO:0007669"/>
    <property type="project" value="InterPro"/>
</dbReference>
<organism evidence="3 4">
    <name type="scientific">Podargus strigoides</name>
    <name type="common">Tawny frogmouth</name>
    <name type="synonym">Caprimulgus strigoides</name>
    <dbReference type="NCBI Taxonomy" id="8905"/>
    <lineage>
        <taxon>Eukaryota</taxon>
        <taxon>Metazoa</taxon>
        <taxon>Chordata</taxon>
        <taxon>Craniata</taxon>
        <taxon>Vertebrata</taxon>
        <taxon>Euteleostomi</taxon>
        <taxon>Archelosauria</taxon>
        <taxon>Archosauria</taxon>
        <taxon>Dinosauria</taxon>
        <taxon>Saurischia</taxon>
        <taxon>Theropoda</taxon>
        <taxon>Coelurosauria</taxon>
        <taxon>Aves</taxon>
        <taxon>Neognathae</taxon>
        <taxon>Neoaves</taxon>
        <taxon>Strisores</taxon>
        <taxon>Caprimulgiformes</taxon>
        <taxon>Podargidae</taxon>
        <taxon>Podargus</taxon>
    </lineage>
</organism>
<feature type="compositionally biased region" description="Polar residues" evidence="1">
    <location>
        <begin position="150"/>
        <end position="165"/>
    </location>
</feature>
<proteinExistence type="predicted"/>
<accession>A0A7L4H8V9</accession>
<name>A0A7L4H8V9_PODST</name>
<dbReference type="PROSITE" id="PS50011">
    <property type="entry name" value="PROTEIN_KINASE_DOM"/>
    <property type="match status" value="1"/>
</dbReference>
<dbReference type="Gene3D" id="6.10.140.620">
    <property type="match status" value="1"/>
</dbReference>
<dbReference type="SUPFAM" id="SSF56112">
    <property type="entry name" value="Protein kinase-like (PK-like)"/>
    <property type="match status" value="1"/>
</dbReference>
<dbReference type="PANTHER" id="PTHR24347">
    <property type="entry name" value="SERINE/THREONINE-PROTEIN KINASE"/>
    <property type="match status" value="1"/>
</dbReference>
<sequence length="230" mass="25493">GFAGTPGYLSPEVLRKEAYGKPVDIWACGVILYILLVGYPPFWDEDQHKLYQQIKAGAYDFPSPEWDTVTPEAKNLINQMLTINPAKRITAHEALKHPWVCQRSTVASMMHRQETVECLKKFNARRKLKVRFGWGAAKSLLNKKADGVKPQTNSTKGSAGVTSPKGTLPPAALEPQTTVIHNPADGIKESSDSTNTTIEDEDTKARKQEIIKITEQLIEAVNNGDFEAYA</sequence>
<gene>
    <name evidence="3" type="primary">Camk2b</name>
    <name evidence="3" type="ORF">PODSTR_R00098</name>
</gene>
<dbReference type="SMART" id="SM00220">
    <property type="entry name" value="S_TKc"/>
    <property type="match status" value="1"/>
</dbReference>
<dbReference type="EMBL" id="VZTK01025124">
    <property type="protein sequence ID" value="NXX21063.1"/>
    <property type="molecule type" value="Genomic_DNA"/>
</dbReference>
<protein>
    <submittedName>
        <fullName evidence="3">KCC2B kinase</fullName>
    </submittedName>
</protein>
<evidence type="ECO:0000313" key="4">
    <source>
        <dbReference type="Proteomes" id="UP000584326"/>
    </source>
</evidence>
<feature type="non-terminal residue" evidence="3">
    <location>
        <position position="1"/>
    </location>
</feature>
<evidence type="ECO:0000256" key="1">
    <source>
        <dbReference type="SAM" id="MobiDB-lite"/>
    </source>
</evidence>
<dbReference type="AlphaFoldDB" id="A0A7L4H8V9"/>
<dbReference type="Gene3D" id="1.10.510.10">
    <property type="entry name" value="Transferase(Phosphotransferase) domain 1"/>
    <property type="match status" value="1"/>
</dbReference>
<feature type="non-terminal residue" evidence="3">
    <location>
        <position position="230"/>
    </location>
</feature>